<protein>
    <submittedName>
        <fullName evidence="3">dTDP-glucose 4,6-dehydratase/UDP-glucose 4-epimerase</fullName>
    </submittedName>
</protein>
<evidence type="ECO:0000259" key="2">
    <source>
        <dbReference type="Pfam" id="PF01370"/>
    </source>
</evidence>
<dbReference type="PANTHER" id="PTHR43000">
    <property type="entry name" value="DTDP-D-GLUCOSE 4,6-DEHYDRATASE-RELATED"/>
    <property type="match status" value="1"/>
</dbReference>
<comment type="similarity">
    <text evidence="1">Belongs to the NAD(P)-dependent epimerase/dehydratase family.</text>
</comment>
<feature type="domain" description="NAD-dependent epimerase/dehydratase" evidence="2">
    <location>
        <begin position="19"/>
        <end position="243"/>
    </location>
</feature>
<dbReference type="Gene3D" id="3.40.50.720">
    <property type="entry name" value="NAD(P)-binding Rossmann-like Domain"/>
    <property type="match status" value="1"/>
</dbReference>
<dbReference type="AlphaFoldDB" id="A0A1H9WTS4"/>
<evidence type="ECO:0000313" key="3">
    <source>
        <dbReference type="EMBL" id="SES37350.1"/>
    </source>
</evidence>
<dbReference type="OrthoDB" id="9801785at2"/>
<dbReference type="Gene3D" id="3.90.25.10">
    <property type="entry name" value="UDP-galactose 4-epimerase, domain 1"/>
    <property type="match status" value="1"/>
</dbReference>
<reference evidence="4" key="1">
    <citation type="submission" date="2016-10" db="EMBL/GenBank/DDBJ databases">
        <authorList>
            <person name="Varghese N."/>
            <person name="Submissions S."/>
        </authorList>
    </citation>
    <scope>NUCLEOTIDE SEQUENCE [LARGE SCALE GENOMIC DNA]</scope>
    <source>
        <strain evidence="4">CGMCC 4.578</strain>
    </source>
</reference>
<accession>A0A1H9WTS4</accession>
<dbReference type="EMBL" id="FOFT01000012">
    <property type="protein sequence ID" value="SES37350.1"/>
    <property type="molecule type" value="Genomic_DNA"/>
</dbReference>
<evidence type="ECO:0000313" key="4">
    <source>
        <dbReference type="Proteomes" id="UP000199028"/>
    </source>
</evidence>
<dbReference type="RefSeq" id="WP_090069536.1">
    <property type="nucleotide sequence ID" value="NZ_FOFT01000012.1"/>
</dbReference>
<keyword evidence="4" id="KW-1185">Reference proteome</keyword>
<dbReference type="InterPro" id="IPR001509">
    <property type="entry name" value="Epimerase_deHydtase"/>
</dbReference>
<dbReference type="Pfam" id="PF01370">
    <property type="entry name" value="Epimerase"/>
    <property type="match status" value="1"/>
</dbReference>
<gene>
    <name evidence="3" type="ORF">SAMN05216195_112224</name>
</gene>
<organism evidence="3 4">
    <name type="scientific">Lentzea flaviverrucosa</name>
    <dbReference type="NCBI Taxonomy" id="200379"/>
    <lineage>
        <taxon>Bacteria</taxon>
        <taxon>Bacillati</taxon>
        <taxon>Actinomycetota</taxon>
        <taxon>Actinomycetes</taxon>
        <taxon>Pseudonocardiales</taxon>
        <taxon>Pseudonocardiaceae</taxon>
        <taxon>Lentzea</taxon>
    </lineage>
</organism>
<proteinExistence type="inferred from homology"/>
<dbReference type="InterPro" id="IPR036291">
    <property type="entry name" value="NAD(P)-bd_dom_sf"/>
</dbReference>
<evidence type="ECO:0000256" key="1">
    <source>
        <dbReference type="ARBA" id="ARBA00007637"/>
    </source>
</evidence>
<dbReference type="SUPFAM" id="SSF51735">
    <property type="entry name" value="NAD(P)-binding Rossmann-fold domains"/>
    <property type="match status" value="1"/>
</dbReference>
<dbReference type="Proteomes" id="UP000199028">
    <property type="component" value="Unassembled WGS sequence"/>
</dbReference>
<name>A0A1H9WTS4_9PSEU</name>
<sequence>MTGCGTTEPPPAHHDGRRILVTGGAGFIGVWLCRELERLGFDIVVVDDLRTTPLQRHVGELRCKSVLDMDLDDLDGIFAVYHLASRKNVAESHHQPLEYLENVDAAGHLLRLCAQVNMPRVVMASSCEVYGIAPALPTAETAPLAPRSPYARTKVALEMLAHAHHQVRSGGSDVTIARFFNVYGPGERPDAVVPALCLAAADADRLVIEGSGTQRRDFSYVTDVVSKLVALLDTTELPVVNIGSGESASVLELVELVRGLKPGVEVEWLQGRPHEIPEFLADTAVATRHLGDLGPAVGLREGVARTYDWWVKQVRTGVRAPELVGDPH</sequence>